<organism evidence="1 2">
    <name type="scientific">Urechidicola croceus</name>
    <dbReference type="NCBI Taxonomy" id="1850246"/>
    <lineage>
        <taxon>Bacteria</taxon>
        <taxon>Pseudomonadati</taxon>
        <taxon>Bacteroidota</taxon>
        <taxon>Flavobacteriia</taxon>
        <taxon>Flavobacteriales</taxon>
        <taxon>Flavobacteriaceae</taxon>
        <taxon>Urechidicola</taxon>
    </lineage>
</organism>
<dbReference type="OrthoDB" id="1162840at2"/>
<dbReference type="AlphaFoldDB" id="A0A1D8P7I0"/>
<protein>
    <recommendedName>
        <fullName evidence="3">Lipoprotein</fullName>
    </recommendedName>
</protein>
<dbReference type="KEGG" id="lul:LPB138_07535"/>
<name>A0A1D8P7I0_9FLAO</name>
<dbReference type="STRING" id="1850246.LPB138_07535"/>
<evidence type="ECO:0000313" key="2">
    <source>
        <dbReference type="Proteomes" id="UP000176050"/>
    </source>
</evidence>
<keyword evidence="2" id="KW-1185">Reference proteome</keyword>
<dbReference type="Proteomes" id="UP000176050">
    <property type="component" value="Chromosome"/>
</dbReference>
<reference evidence="1 2" key="1">
    <citation type="submission" date="2016-10" db="EMBL/GenBank/DDBJ databases">
        <title>Lutibacter sp. LPB0138, isolated from marine gastropod.</title>
        <authorList>
            <person name="Kim E."/>
            <person name="Yi H."/>
        </authorList>
    </citation>
    <scope>NUCLEOTIDE SEQUENCE [LARGE SCALE GENOMIC DNA]</scope>
    <source>
        <strain evidence="1 2">LPB0138</strain>
    </source>
</reference>
<proteinExistence type="predicted"/>
<dbReference type="RefSeq" id="WP_070236680.1">
    <property type="nucleotide sequence ID" value="NZ_CP017478.1"/>
</dbReference>
<evidence type="ECO:0008006" key="3">
    <source>
        <dbReference type="Google" id="ProtNLM"/>
    </source>
</evidence>
<dbReference type="EMBL" id="CP017478">
    <property type="protein sequence ID" value="AOW20537.1"/>
    <property type="molecule type" value="Genomic_DNA"/>
</dbReference>
<accession>A0A1D8P7I0</accession>
<evidence type="ECO:0000313" key="1">
    <source>
        <dbReference type="EMBL" id="AOW20537.1"/>
    </source>
</evidence>
<sequence>MMIVTKMSFLGKNICVLLTISLFFSCKKKENIEEKHTYEIISLIYNNSSSPMMPPPAPLPSEGLITKEDSIYFQNYRKQLIEKKQIIAIEPKLEKPRNKKVKVHTDCKDYENLLLKYYLIDKESPIEISKIVKVRKDSILYFKEEMINRDRKEFENFDILLSFSQIAFNKEYDKAIIATSRSTSRVAGGGSLVFLEHKDGHWSIKCLKRLWIS</sequence>
<gene>
    <name evidence="1" type="ORF">LPB138_07535</name>
</gene>
<dbReference type="PROSITE" id="PS51257">
    <property type="entry name" value="PROKAR_LIPOPROTEIN"/>
    <property type="match status" value="1"/>
</dbReference>